<evidence type="ECO:0000256" key="2">
    <source>
        <dbReference type="SAM" id="Phobius"/>
    </source>
</evidence>
<dbReference type="Pfam" id="PF13347">
    <property type="entry name" value="MFS_2"/>
    <property type="match status" value="1"/>
</dbReference>
<feature type="transmembrane region" description="Helical" evidence="2">
    <location>
        <begin position="86"/>
        <end position="108"/>
    </location>
</feature>
<protein>
    <recommendedName>
        <fullName evidence="4">Major facilitator superfamily (MFS) profile domain-containing protein</fullName>
    </recommendedName>
</protein>
<sequence length="484" mass="53923">MSSLKRHLLKVFNVCYGKTMENGIKAYKPLQNQNEDTILLFNRNKLPLSKKLAFALGHVYNDICAALWFTYSLIFLQLVIQYGPTQAGAFLLLGQTVDAVFTPISGYILDRTGERKKWHFYGSVLVVVSFPMIFTSCSALGTPWMQASVFAMAITIFQIGWALVQISHLSMLTELTPLPEERATLTAYRYTASMVSHILVYFMVWIFLNSGQAMNAELIGPNDAWRFLDTVLVMSGIGIISTAIFHIILARHRWEVIENKERGKSTREYVKAKVSKLFRSPQLYKIAITYTASRLFMTLSLEYIPLFINETVVSDPGTLATVPLASFVVSAFVSPIVKHTRLLWGNKATYTFGCVLCLTGCFIVQHTNERTDDATLIFCIAMLFGAGSAITTVISLCLTANFIGGDTQCGAFVYSSVTFADKLINGLAVVTIEYMKCNEKELCPFYYGNVLSFVNGTISIIGLFVLLTLPGELFTGLYSHDITL</sequence>
<dbReference type="InterPro" id="IPR039672">
    <property type="entry name" value="MFS_2"/>
</dbReference>
<dbReference type="PANTHER" id="PTHR11328:SF49">
    <property type="entry name" value="MAJOR FACILITATOR SUPERFAMILY DOMAIN-CONTAINING PROTEIN 12-LIKE PROTEIN"/>
    <property type="match status" value="1"/>
</dbReference>
<name>A0A1B6DK64_9HEMI</name>
<reference evidence="3" key="1">
    <citation type="submission" date="2015-12" db="EMBL/GenBank/DDBJ databases">
        <title>De novo transcriptome assembly of four potential Pierce s Disease insect vectors from Arizona vineyards.</title>
        <authorList>
            <person name="Tassone E.E."/>
        </authorList>
    </citation>
    <scope>NUCLEOTIDE SEQUENCE</scope>
</reference>
<dbReference type="Gene3D" id="1.20.1250.20">
    <property type="entry name" value="MFS general substrate transporter like domains"/>
    <property type="match status" value="1"/>
</dbReference>
<dbReference type="AlphaFoldDB" id="A0A1B6DK64"/>
<feature type="transmembrane region" description="Helical" evidence="2">
    <location>
        <begin position="374"/>
        <end position="398"/>
    </location>
</feature>
<comment type="similarity">
    <text evidence="1">Belongs to the major facilitator superfamily.</text>
</comment>
<proteinExistence type="inferred from homology"/>
<feature type="transmembrane region" description="Helical" evidence="2">
    <location>
        <begin position="318"/>
        <end position="337"/>
    </location>
</feature>
<keyword evidence="2" id="KW-0472">Membrane</keyword>
<dbReference type="EMBL" id="GEDC01011214">
    <property type="protein sequence ID" value="JAS26084.1"/>
    <property type="molecule type" value="Transcribed_RNA"/>
</dbReference>
<gene>
    <name evidence="3" type="ORF">g.28620</name>
</gene>
<dbReference type="GO" id="GO:0008643">
    <property type="term" value="P:carbohydrate transport"/>
    <property type="evidence" value="ECO:0007669"/>
    <property type="project" value="InterPro"/>
</dbReference>
<dbReference type="SUPFAM" id="SSF103473">
    <property type="entry name" value="MFS general substrate transporter"/>
    <property type="match status" value="1"/>
</dbReference>
<evidence type="ECO:0008006" key="4">
    <source>
        <dbReference type="Google" id="ProtNLM"/>
    </source>
</evidence>
<keyword evidence="2" id="KW-1133">Transmembrane helix</keyword>
<evidence type="ECO:0000313" key="3">
    <source>
        <dbReference type="EMBL" id="JAS26084.1"/>
    </source>
</evidence>
<feature type="transmembrane region" description="Helical" evidence="2">
    <location>
        <begin position="227"/>
        <end position="250"/>
    </location>
</feature>
<feature type="transmembrane region" description="Helical" evidence="2">
    <location>
        <begin position="59"/>
        <end position="80"/>
    </location>
</feature>
<feature type="transmembrane region" description="Helical" evidence="2">
    <location>
        <begin position="120"/>
        <end position="141"/>
    </location>
</feature>
<feature type="transmembrane region" description="Helical" evidence="2">
    <location>
        <begin position="283"/>
        <end position="306"/>
    </location>
</feature>
<dbReference type="GO" id="GO:0005886">
    <property type="term" value="C:plasma membrane"/>
    <property type="evidence" value="ECO:0007669"/>
    <property type="project" value="TreeGrafter"/>
</dbReference>
<feature type="transmembrane region" description="Helical" evidence="2">
    <location>
        <begin position="147"/>
        <end position="166"/>
    </location>
</feature>
<dbReference type="PANTHER" id="PTHR11328">
    <property type="entry name" value="MAJOR FACILITATOR SUPERFAMILY DOMAIN-CONTAINING PROTEIN"/>
    <property type="match status" value="1"/>
</dbReference>
<feature type="transmembrane region" description="Helical" evidence="2">
    <location>
        <begin position="187"/>
        <end position="207"/>
    </location>
</feature>
<dbReference type="GO" id="GO:0015293">
    <property type="term" value="F:symporter activity"/>
    <property type="evidence" value="ECO:0007669"/>
    <property type="project" value="InterPro"/>
</dbReference>
<evidence type="ECO:0000256" key="1">
    <source>
        <dbReference type="ARBA" id="ARBA00008335"/>
    </source>
</evidence>
<organism evidence="3">
    <name type="scientific">Clastoptera arizonana</name>
    <name type="common">Arizona spittle bug</name>
    <dbReference type="NCBI Taxonomy" id="38151"/>
    <lineage>
        <taxon>Eukaryota</taxon>
        <taxon>Metazoa</taxon>
        <taxon>Ecdysozoa</taxon>
        <taxon>Arthropoda</taxon>
        <taxon>Hexapoda</taxon>
        <taxon>Insecta</taxon>
        <taxon>Pterygota</taxon>
        <taxon>Neoptera</taxon>
        <taxon>Paraneoptera</taxon>
        <taxon>Hemiptera</taxon>
        <taxon>Auchenorrhyncha</taxon>
        <taxon>Cercopoidea</taxon>
        <taxon>Clastopteridae</taxon>
        <taxon>Clastoptera</taxon>
    </lineage>
</organism>
<accession>A0A1B6DK64</accession>
<keyword evidence="2" id="KW-0812">Transmembrane</keyword>
<feature type="transmembrane region" description="Helical" evidence="2">
    <location>
        <begin position="445"/>
        <end position="469"/>
    </location>
</feature>
<feature type="transmembrane region" description="Helical" evidence="2">
    <location>
        <begin position="349"/>
        <end position="368"/>
    </location>
</feature>
<dbReference type="InterPro" id="IPR036259">
    <property type="entry name" value="MFS_trans_sf"/>
</dbReference>